<dbReference type="Proteomes" id="UP000194798">
    <property type="component" value="Unassembled WGS sequence"/>
</dbReference>
<protein>
    <submittedName>
        <fullName evidence="4">Glycosyl transferase family 2</fullName>
    </submittedName>
</protein>
<dbReference type="Gene3D" id="3.90.550.10">
    <property type="entry name" value="Spore Coat Polysaccharide Biosynthesis Protein SpsA, Chain A"/>
    <property type="match status" value="1"/>
</dbReference>
<dbReference type="PANTHER" id="PTHR43630:SF2">
    <property type="entry name" value="GLYCOSYLTRANSFERASE"/>
    <property type="match status" value="1"/>
</dbReference>
<dbReference type="OrthoDB" id="9811884at2"/>
<feature type="domain" description="Glycosyltransferase 2-like" evidence="3">
    <location>
        <begin position="6"/>
        <end position="161"/>
    </location>
</feature>
<evidence type="ECO:0000313" key="5">
    <source>
        <dbReference type="Proteomes" id="UP000194798"/>
    </source>
</evidence>
<reference evidence="4 5" key="1">
    <citation type="submission" date="2016-12" db="EMBL/GenBank/DDBJ databases">
        <title>Thioflexothrix psekupsii D3 genome sequencing and assembly.</title>
        <authorList>
            <person name="Fomenkov A."/>
            <person name="Vincze T."/>
            <person name="Grabovich M."/>
            <person name="Anton B.P."/>
            <person name="Dubinina G."/>
            <person name="Orlova M."/>
            <person name="Belousova E."/>
            <person name="Roberts R.J."/>
        </authorList>
    </citation>
    <scope>NUCLEOTIDE SEQUENCE [LARGE SCALE GENOMIC DNA]</scope>
    <source>
        <strain evidence="4">D3</strain>
    </source>
</reference>
<accession>A0A251XCB0</accession>
<evidence type="ECO:0000313" key="4">
    <source>
        <dbReference type="EMBL" id="OUD16294.1"/>
    </source>
</evidence>
<dbReference type="RefSeq" id="WP_086486696.1">
    <property type="nucleotide sequence ID" value="NZ_MSLT01000001.1"/>
</dbReference>
<keyword evidence="5" id="KW-1185">Reference proteome</keyword>
<evidence type="ECO:0000256" key="1">
    <source>
        <dbReference type="ARBA" id="ARBA00038494"/>
    </source>
</evidence>
<comment type="similarity">
    <text evidence="1">Belongs to the glycosyltransferase 2 family. WaaE/KdtX subfamily.</text>
</comment>
<dbReference type="EMBL" id="MSLT01000001">
    <property type="protein sequence ID" value="OUD16294.1"/>
    <property type="molecule type" value="Genomic_DNA"/>
</dbReference>
<dbReference type="InterPro" id="IPR001173">
    <property type="entry name" value="Glyco_trans_2-like"/>
</dbReference>
<dbReference type="PANTHER" id="PTHR43630">
    <property type="entry name" value="POLY-BETA-1,6-N-ACETYL-D-GLUCOSAMINE SYNTHASE"/>
    <property type="match status" value="1"/>
</dbReference>
<dbReference type="AlphaFoldDB" id="A0A251XCB0"/>
<gene>
    <name evidence="4" type="ORF">TPSD3_00805</name>
</gene>
<sequence>MIPALSVVIIGRNEGERLKRCIQSVQHMNSPFALSQVEIIYVDSDSNDNSCEIAHGLGAKVLSVKPERPAAAIGRNAGWRAARFPFVLFLDGDTLLHPDFVKTAYEVLRTENDVAVVFGHRREMYPNASIYQRALDLDWLYPLGDVAFCGGDALMRRDVLKQVDGYNPNLIAGEEPEMCQRIRAAGYRVRHIDHPMTLHDLAITHAWQYWRRAVRTGHAYAEVSNLLRDSKHPLWQADAQRNWRNFTIWSGLFLIALITSIVGMTLWPWAIFLLFFLTMSLRTSWKNRWRSENKVTLFWYGIHSQWQHVPIAIGQINYYWQSFKGKRQQLIEYK</sequence>
<keyword evidence="2" id="KW-0472">Membrane</keyword>
<comment type="caution">
    <text evidence="4">The sequence shown here is derived from an EMBL/GenBank/DDBJ whole genome shotgun (WGS) entry which is preliminary data.</text>
</comment>
<dbReference type="Pfam" id="PF00535">
    <property type="entry name" value="Glycos_transf_2"/>
    <property type="match status" value="1"/>
</dbReference>
<organism evidence="4 5">
    <name type="scientific">Thioflexithrix psekupsensis</name>
    <dbReference type="NCBI Taxonomy" id="1570016"/>
    <lineage>
        <taxon>Bacteria</taxon>
        <taxon>Pseudomonadati</taxon>
        <taxon>Pseudomonadota</taxon>
        <taxon>Gammaproteobacteria</taxon>
        <taxon>Thiotrichales</taxon>
        <taxon>Thioflexithrix</taxon>
    </lineage>
</organism>
<proteinExistence type="inferred from homology"/>
<evidence type="ECO:0000256" key="2">
    <source>
        <dbReference type="SAM" id="Phobius"/>
    </source>
</evidence>
<dbReference type="SUPFAM" id="SSF53448">
    <property type="entry name" value="Nucleotide-diphospho-sugar transferases"/>
    <property type="match status" value="1"/>
</dbReference>
<keyword evidence="2" id="KW-0812">Transmembrane</keyword>
<feature type="transmembrane region" description="Helical" evidence="2">
    <location>
        <begin position="248"/>
        <end position="281"/>
    </location>
</feature>
<evidence type="ECO:0000259" key="3">
    <source>
        <dbReference type="Pfam" id="PF00535"/>
    </source>
</evidence>
<dbReference type="InterPro" id="IPR029044">
    <property type="entry name" value="Nucleotide-diphossugar_trans"/>
</dbReference>
<dbReference type="GO" id="GO:0016740">
    <property type="term" value="F:transferase activity"/>
    <property type="evidence" value="ECO:0007669"/>
    <property type="project" value="UniProtKB-KW"/>
</dbReference>
<keyword evidence="2" id="KW-1133">Transmembrane helix</keyword>
<name>A0A251XCB0_9GAMM</name>
<keyword evidence="4" id="KW-0808">Transferase</keyword>